<feature type="domain" description="Integrase catalytic" evidence="1">
    <location>
        <begin position="34"/>
        <end position="124"/>
    </location>
</feature>
<keyword evidence="2" id="KW-0808">Transferase</keyword>
<dbReference type="GO" id="GO:0015074">
    <property type="term" value="P:DNA integration"/>
    <property type="evidence" value="ECO:0007669"/>
    <property type="project" value="InterPro"/>
</dbReference>
<dbReference type="InterPro" id="IPR001584">
    <property type="entry name" value="Integrase_cat-core"/>
</dbReference>
<dbReference type="Gene3D" id="3.30.420.10">
    <property type="entry name" value="Ribonuclease H-like superfamily/Ribonuclease H"/>
    <property type="match status" value="1"/>
</dbReference>
<dbReference type="InterPro" id="IPR036397">
    <property type="entry name" value="RNaseH_sf"/>
</dbReference>
<evidence type="ECO:0000313" key="2">
    <source>
        <dbReference type="EMBL" id="KAA0065421.1"/>
    </source>
</evidence>
<dbReference type="SUPFAM" id="SSF53098">
    <property type="entry name" value="Ribonuclease H-like"/>
    <property type="match status" value="1"/>
</dbReference>
<accession>A0A5A7VI60</accession>
<evidence type="ECO:0000259" key="1">
    <source>
        <dbReference type="PROSITE" id="PS50994"/>
    </source>
</evidence>
<dbReference type="STRING" id="1194695.A0A5A7VI60"/>
<name>A0A5A7VI60_CUCMM</name>
<dbReference type="InterPro" id="IPR012337">
    <property type="entry name" value="RNaseH-like_sf"/>
</dbReference>
<dbReference type="EMBL" id="SSTE01001516">
    <property type="protein sequence ID" value="KAA0065421.1"/>
    <property type="molecule type" value="Genomic_DNA"/>
</dbReference>
<comment type="caution">
    <text evidence="2">The sequence shown here is derived from an EMBL/GenBank/DDBJ whole genome shotgun (WGS) entry which is preliminary data.</text>
</comment>
<keyword evidence="2" id="KW-0548">Nucleotidyltransferase</keyword>
<dbReference type="GO" id="GO:0003964">
    <property type="term" value="F:RNA-directed DNA polymerase activity"/>
    <property type="evidence" value="ECO:0007669"/>
    <property type="project" value="UniProtKB-KW"/>
</dbReference>
<protein>
    <submittedName>
        <fullName evidence="2">Reverse transcriptase</fullName>
    </submittedName>
</protein>
<reference evidence="2 3" key="1">
    <citation type="submission" date="2019-08" db="EMBL/GenBank/DDBJ databases">
        <title>Draft genome sequences of two oriental melons (Cucumis melo L. var makuwa).</title>
        <authorList>
            <person name="Kwon S.-Y."/>
        </authorList>
    </citation>
    <scope>NUCLEOTIDE SEQUENCE [LARGE SCALE GENOMIC DNA]</scope>
    <source>
        <strain evidence="3">cv. SW 3</strain>
        <tissue evidence="2">Leaf</tissue>
    </source>
</reference>
<dbReference type="PANTHER" id="PTHR45835">
    <property type="entry name" value="YALI0A06105P"/>
    <property type="match status" value="1"/>
</dbReference>
<dbReference type="PANTHER" id="PTHR45835:SF107">
    <property type="entry name" value="INTEGRASE CATALYTIC DOMAIN-CONTAINING PROTEIN"/>
    <property type="match status" value="1"/>
</dbReference>
<evidence type="ECO:0000313" key="3">
    <source>
        <dbReference type="Proteomes" id="UP000321393"/>
    </source>
</evidence>
<gene>
    <name evidence="2" type="ORF">E6C27_scaffold17G00960</name>
</gene>
<dbReference type="Proteomes" id="UP000321393">
    <property type="component" value="Unassembled WGS sequence"/>
</dbReference>
<keyword evidence="2" id="KW-0695">RNA-directed DNA polymerase</keyword>
<proteinExistence type="predicted"/>
<dbReference type="PROSITE" id="PS50994">
    <property type="entry name" value="INTEGRASE"/>
    <property type="match status" value="1"/>
</dbReference>
<dbReference type="GO" id="GO:0003676">
    <property type="term" value="F:nucleic acid binding"/>
    <property type="evidence" value="ECO:0007669"/>
    <property type="project" value="InterPro"/>
</dbReference>
<dbReference type="AlphaFoldDB" id="A0A5A7VI60"/>
<dbReference type="OrthoDB" id="1938712at2759"/>
<organism evidence="2 3">
    <name type="scientific">Cucumis melo var. makuwa</name>
    <name type="common">Oriental melon</name>
    <dbReference type="NCBI Taxonomy" id="1194695"/>
    <lineage>
        <taxon>Eukaryota</taxon>
        <taxon>Viridiplantae</taxon>
        <taxon>Streptophyta</taxon>
        <taxon>Embryophyta</taxon>
        <taxon>Tracheophyta</taxon>
        <taxon>Spermatophyta</taxon>
        <taxon>Magnoliopsida</taxon>
        <taxon>eudicotyledons</taxon>
        <taxon>Gunneridae</taxon>
        <taxon>Pentapetalae</taxon>
        <taxon>rosids</taxon>
        <taxon>fabids</taxon>
        <taxon>Cucurbitales</taxon>
        <taxon>Cucurbitaceae</taxon>
        <taxon>Benincaseae</taxon>
        <taxon>Cucumis</taxon>
    </lineage>
</organism>
<sequence length="177" mass="20419">MRGDVMQNTRTCIVCQQDKIEKAKVVGLLEPLPVLTRPWESVSMDFITPLSKVGDFEVILVIIDRFLKYGTFIPTTKWCSIELTTQLFLRHVIKLWGVPTSIVSDRDEARQNNWVQLLDVAQFCFNAQKSLSTERIPFKIVCGRQPVLLYLVDHPYVGKNPQAYNFTKEWKQTTNIA</sequence>